<sequence length="425" mass="46628">MDSMPRQKGASKFGIMSIAIDANSRAPLHIPIPGSCGTRSDITDGDDTRSCGALSEASTMTTICSEAEYQVPLVDCSSGSTKPLSNADHERKIWNRSQRSKIQKLSSDLNSRMSRIRQHILTETQEAREMYLLLTSCRKSSLARKVRKGSEGRLRATQPSSRKPSPASQPSSLPTQDPAPETTQGSSSEPTPLNSRKASNSLLSLFSDTSRKSSTTTLASISAALSSSSTATATSLPPRRKISAPLEHNPAFHPRQFSQQLEIQRSRTGSSISSTVPVFRMPVYTPPSADDCTACEIVRIVPHDDIAEDEAVTASPRVKVLRRLSDEKGNCFIEEVPDAGGNGGRKKVLLQWGREVDVIIPPAEMVEEDEDEEESGPGKGFRERVREGGKVVVKRWRGVKERVRRGKEPRDQLAEDADLLWEMYP</sequence>
<keyword evidence="3" id="KW-1185">Reference proteome</keyword>
<organism evidence="2 3">
    <name type="scientific">Heterodermia speciosa</name>
    <dbReference type="NCBI Taxonomy" id="116794"/>
    <lineage>
        <taxon>Eukaryota</taxon>
        <taxon>Fungi</taxon>
        <taxon>Dikarya</taxon>
        <taxon>Ascomycota</taxon>
        <taxon>Pezizomycotina</taxon>
        <taxon>Lecanoromycetes</taxon>
        <taxon>OSLEUM clade</taxon>
        <taxon>Lecanoromycetidae</taxon>
        <taxon>Caliciales</taxon>
        <taxon>Physciaceae</taxon>
        <taxon>Heterodermia</taxon>
    </lineage>
</organism>
<dbReference type="AlphaFoldDB" id="A0A8H3G2Q7"/>
<dbReference type="Proteomes" id="UP000664521">
    <property type="component" value="Unassembled WGS sequence"/>
</dbReference>
<feature type="region of interest" description="Disordered" evidence="1">
    <location>
        <begin position="365"/>
        <end position="384"/>
    </location>
</feature>
<gene>
    <name evidence="2" type="ORF">HETSPECPRED_009838</name>
</gene>
<dbReference type="EMBL" id="CAJPDS010000084">
    <property type="protein sequence ID" value="CAF9935592.1"/>
    <property type="molecule type" value="Genomic_DNA"/>
</dbReference>
<proteinExistence type="predicted"/>
<dbReference type="OrthoDB" id="10658803at2759"/>
<feature type="region of interest" description="Disordered" evidence="1">
    <location>
        <begin position="222"/>
        <end position="254"/>
    </location>
</feature>
<name>A0A8H3G2Q7_9LECA</name>
<feature type="region of interest" description="Disordered" evidence="1">
    <location>
        <begin position="144"/>
        <end position="196"/>
    </location>
</feature>
<evidence type="ECO:0000313" key="2">
    <source>
        <dbReference type="EMBL" id="CAF9935592.1"/>
    </source>
</evidence>
<evidence type="ECO:0000256" key="1">
    <source>
        <dbReference type="SAM" id="MobiDB-lite"/>
    </source>
</evidence>
<reference evidence="2" key="1">
    <citation type="submission" date="2021-03" db="EMBL/GenBank/DDBJ databases">
        <authorList>
            <person name="Tagirdzhanova G."/>
        </authorList>
    </citation>
    <scope>NUCLEOTIDE SEQUENCE</scope>
</reference>
<feature type="compositionally biased region" description="Low complexity" evidence="1">
    <location>
        <begin position="222"/>
        <end position="236"/>
    </location>
</feature>
<protein>
    <submittedName>
        <fullName evidence="2">Uncharacterized protein</fullName>
    </submittedName>
</protein>
<comment type="caution">
    <text evidence="2">The sequence shown here is derived from an EMBL/GenBank/DDBJ whole genome shotgun (WGS) entry which is preliminary data.</text>
</comment>
<evidence type="ECO:0000313" key="3">
    <source>
        <dbReference type="Proteomes" id="UP000664521"/>
    </source>
</evidence>
<accession>A0A8H3G2Q7</accession>
<feature type="compositionally biased region" description="Polar residues" evidence="1">
    <location>
        <begin position="157"/>
        <end position="196"/>
    </location>
</feature>
<feature type="compositionally biased region" description="Acidic residues" evidence="1">
    <location>
        <begin position="365"/>
        <end position="375"/>
    </location>
</feature>